<dbReference type="InterPro" id="IPR050148">
    <property type="entry name" value="Terpene_synthase-like"/>
</dbReference>
<gene>
    <name evidence="2" type="ORF">OLEA9_A030198</name>
</gene>
<dbReference type="SUPFAM" id="SSF48239">
    <property type="entry name" value="Terpenoid cyclases/Protein prenyltransferases"/>
    <property type="match status" value="1"/>
</dbReference>
<protein>
    <submittedName>
        <fullName evidence="2">Terpene synthase</fullName>
    </submittedName>
</protein>
<dbReference type="EMBL" id="CACTIH010007533">
    <property type="protein sequence ID" value="CAA3015219.1"/>
    <property type="molecule type" value="Genomic_DNA"/>
</dbReference>
<dbReference type="GO" id="GO:0000287">
    <property type="term" value="F:magnesium ion binding"/>
    <property type="evidence" value="ECO:0007669"/>
    <property type="project" value="TreeGrafter"/>
</dbReference>
<dbReference type="OrthoDB" id="2343925at2759"/>
<dbReference type="GO" id="GO:0016102">
    <property type="term" value="P:diterpenoid biosynthetic process"/>
    <property type="evidence" value="ECO:0007669"/>
    <property type="project" value="TreeGrafter"/>
</dbReference>
<reference evidence="2 3" key="1">
    <citation type="submission" date="2019-12" db="EMBL/GenBank/DDBJ databases">
        <authorList>
            <person name="Alioto T."/>
            <person name="Alioto T."/>
            <person name="Gomez Garrido J."/>
        </authorList>
    </citation>
    <scope>NUCLEOTIDE SEQUENCE [LARGE SCALE GENOMIC DNA]</scope>
</reference>
<dbReference type="PANTHER" id="PTHR31739:SF25">
    <property type="entry name" value="(E,E)-GERANYLLINALOOL SYNTHASE"/>
    <property type="match status" value="1"/>
</dbReference>
<dbReference type="Gene3D" id="1.50.10.160">
    <property type="match status" value="1"/>
</dbReference>
<evidence type="ECO:0000313" key="3">
    <source>
        <dbReference type="Proteomes" id="UP000594638"/>
    </source>
</evidence>
<keyword evidence="3" id="KW-1185">Reference proteome</keyword>
<dbReference type="Gramene" id="OE9A030198T1">
    <property type="protein sequence ID" value="OE9A030198C1"/>
    <property type="gene ID" value="OE9A030198"/>
</dbReference>
<dbReference type="GO" id="GO:0010333">
    <property type="term" value="F:terpene synthase activity"/>
    <property type="evidence" value="ECO:0007669"/>
    <property type="project" value="InterPro"/>
</dbReference>
<name>A0A8S0UDQ3_OLEEU</name>
<evidence type="ECO:0000256" key="1">
    <source>
        <dbReference type="ARBA" id="ARBA00022842"/>
    </source>
</evidence>
<sequence length="100" mass="11202">MEPSKSLIQSLVSDIKKEIFSNDNLPAYDTAWLAMIPADPIENNSPMFKNCLTWILENQKEGGFWGETDEEGLPTIETLPATLACMVALKTWNVGQEKIE</sequence>
<keyword evidence="1" id="KW-0460">Magnesium</keyword>
<proteinExistence type="predicted"/>
<dbReference type="PANTHER" id="PTHR31739">
    <property type="entry name" value="ENT-COPALYL DIPHOSPHATE SYNTHASE, CHLOROPLASTIC"/>
    <property type="match status" value="1"/>
</dbReference>
<organism evidence="2 3">
    <name type="scientific">Olea europaea subsp. europaea</name>
    <dbReference type="NCBI Taxonomy" id="158383"/>
    <lineage>
        <taxon>Eukaryota</taxon>
        <taxon>Viridiplantae</taxon>
        <taxon>Streptophyta</taxon>
        <taxon>Embryophyta</taxon>
        <taxon>Tracheophyta</taxon>
        <taxon>Spermatophyta</taxon>
        <taxon>Magnoliopsida</taxon>
        <taxon>eudicotyledons</taxon>
        <taxon>Gunneridae</taxon>
        <taxon>Pentapetalae</taxon>
        <taxon>asterids</taxon>
        <taxon>lamiids</taxon>
        <taxon>Lamiales</taxon>
        <taxon>Oleaceae</taxon>
        <taxon>Oleeae</taxon>
        <taxon>Olea</taxon>
    </lineage>
</organism>
<dbReference type="Proteomes" id="UP000594638">
    <property type="component" value="Unassembled WGS sequence"/>
</dbReference>
<dbReference type="AlphaFoldDB" id="A0A8S0UDQ3"/>
<evidence type="ECO:0000313" key="2">
    <source>
        <dbReference type="EMBL" id="CAA3015219.1"/>
    </source>
</evidence>
<accession>A0A8S0UDQ3</accession>
<dbReference type="InterPro" id="IPR008930">
    <property type="entry name" value="Terpenoid_cyclase/PrenylTrfase"/>
</dbReference>
<comment type="caution">
    <text evidence="2">The sequence shown here is derived from an EMBL/GenBank/DDBJ whole genome shotgun (WGS) entry which is preliminary data.</text>
</comment>